<dbReference type="EMBL" id="VFSU01000034">
    <property type="protein sequence ID" value="TPE58828.1"/>
    <property type="molecule type" value="Genomic_DNA"/>
</dbReference>
<keyword evidence="3" id="KW-1185">Reference proteome</keyword>
<proteinExistence type="predicted"/>
<protein>
    <submittedName>
        <fullName evidence="2">Uncharacterized protein</fullName>
    </submittedName>
</protein>
<name>A0A501XDX3_9SPHN</name>
<dbReference type="OrthoDB" id="7411229at2"/>
<evidence type="ECO:0000256" key="1">
    <source>
        <dbReference type="SAM" id="MobiDB-lite"/>
    </source>
</evidence>
<accession>A0A501XDX3</accession>
<sequence length="71" mass="7812">MHAAPSTETGAEKLDPKDPNYVRCRKIQVTGSLVKKERICRTNAEWARASEDAQKNAGDLIGRNRTGTNGQ</sequence>
<gene>
    <name evidence="2" type="ORF">FJQ54_16635</name>
</gene>
<comment type="caution">
    <text evidence="2">The sequence shown here is derived from an EMBL/GenBank/DDBJ whole genome shotgun (WGS) entry which is preliminary data.</text>
</comment>
<dbReference type="AlphaFoldDB" id="A0A501XDX3"/>
<organism evidence="2 3">
    <name type="scientific">Sandaracinobacter neustonicus</name>
    <dbReference type="NCBI Taxonomy" id="1715348"/>
    <lineage>
        <taxon>Bacteria</taxon>
        <taxon>Pseudomonadati</taxon>
        <taxon>Pseudomonadota</taxon>
        <taxon>Alphaproteobacteria</taxon>
        <taxon>Sphingomonadales</taxon>
        <taxon>Sphingosinicellaceae</taxon>
        <taxon>Sandaracinobacter</taxon>
    </lineage>
</organism>
<evidence type="ECO:0000313" key="3">
    <source>
        <dbReference type="Proteomes" id="UP000319897"/>
    </source>
</evidence>
<feature type="compositionally biased region" description="Basic and acidic residues" evidence="1">
    <location>
        <begin position="10"/>
        <end position="20"/>
    </location>
</feature>
<dbReference type="Proteomes" id="UP000319897">
    <property type="component" value="Unassembled WGS sequence"/>
</dbReference>
<evidence type="ECO:0000313" key="2">
    <source>
        <dbReference type="EMBL" id="TPE58828.1"/>
    </source>
</evidence>
<reference evidence="2 3" key="1">
    <citation type="submission" date="2019-06" db="EMBL/GenBank/DDBJ databases">
        <authorList>
            <person name="Lee I."/>
            <person name="Jang G.I."/>
            <person name="Hwang C.Y."/>
        </authorList>
    </citation>
    <scope>NUCLEOTIDE SEQUENCE [LARGE SCALE GENOMIC DNA]</scope>
    <source>
        <strain evidence="2 3">PAMC 28131</strain>
    </source>
</reference>
<feature type="region of interest" description="Disordered" evidence="1">
    <location>
        <begin position="48"/>
        <end position="71"/>
    </location>
</feature>
<feature type="region of interest" description="Disordered" evidence="1">
    <location>
        <begin position="1"/>
        <end position="20"/>
    </location>
</feature>